<dbReference type="RefSeq" id="WP_038995758.1">
    <property type="nucleotide sequence ID" value="NZ_OZ024668.1"/>
</dbReference>
<dbReference type="AlphaFoldDB" id="A0A5E6TXS6"/>
<evidence type="ECO:0000313" key="3">
    <source>
        <dbReference type="Proteomes" id="UP000326595"/>
    </source>
</evidence>
<gene>
    <name evidence="1" type="ORF">PS652_02630</name>
    <name evidence="2" type="ORF">PS652_03099</name>
</gene>
<dbReference type="Proteomes" id="UP000326595">
    <property type="component" value="Chromosome"/>
</dbReference>
<proteinExistence type="predicted"/>
<reference evidence="2" key="1">
    <citation type="submission" date="2019-09" db="EMBL/GenBank/DDBJ databases">
        <authorList>
            <person name="Chandra G."/>
            <person name="Truman W A."/>
        </authorList>
    </citation>
    <scope>NUCLEOTIDE SEQUENCE [LARGE SCALE GENOMIC DNA]</scope>
    <source>
        <strain evidence="2">PS652</strain>
    </source>
</reference>
<dbReference type="EMBL" id="OZ024668">
    <property type="protein sequence ID" value="CAK9889799.1"/>
    <property type="molecule type" value="Genomic_DNA"/>
</dbReference>
<sequence>MTDRELLKLAARAAEYELIEWTDAWQSDPGNPQIAKQGFVMLVDEHRVLWNPLVDDGDALRLAVKLRIHIDCAFLCAMPRDLFGKNPDDWTDGSDLDTDDEYESMRRAIVRTVAKIGKSKCAPANLQASIKRPAEPGVKG</sequence>
<evidence type="ECO:0000313" key="1">
    <source>
        <dbReference type="EMBL" id="CAK9889799.1"/>
    </source>
</evidence>
<name>A0A5E6TXS6_PSEFL</name>
<evidence type="ECO:0008006" key="4">
    <source>
        <dbReference type="Google" id="ProtNLM"/>
    </source>
</evidence>
<dbReference type="EMBL" id="CABVHG010000017">
    <property type="protein sequence ID" value="VVM97187.1"/>
    <property type="molecule type" value="Genomic_DNA"/>
</dbReference>
<reference evidence="1 3" key="2">
    <citation type="submission" date="2024-03" db="EMBL/GenBank/DDBJ databases">
        <authorList>
            <person name="Alaster D. Moffat"/>
            <person name="Govind Chandra"/>
            <person name="Andrew W. Truman"/>
        </authorList>
    </citation>
    <scope>NUCLEOTIDE SEQUENCE [LARGE SCALE GENOMIC DNA]</scope>
    <source>
        <strain evidence="1">PS652</strain>
    </source>
</reference>
<protein>
    <recommendedName>
        <fullName evidence="4">Phage protein</fullName>
    </recommendedName>
</protein>
<evidence type="ECO:0000313" key="2">
    <source>
        <dbReference type="EMBL" id="VVM97187.1"/>
    </source>
</evidence>
<accession>A0A5E6TXS6</accession>
<organism evidence="2">
    <name type="scientific">Pseudomonas fluorescens</name>
    <dbReference type="NCBI Taxonomy" id="294"/>
    <lineage>
        <taxon>Bacteria</taxon>
        <taxon>Pseudomonadati</taxon>
        <taxon>Pseudomonadota</taxon>
        <taxon>Gammaproteobacteria</taxon>
        <taxon>Pseudomonadales</taxon>
        <taxon>Pseudomonadaceae</taxon>
        <taxon>Pseudomonas</taxon>
    </lineage>
</organism>